<dbReference type="SUPFAM" id="SSF52087">
    <property type="entry name" value="CRAL/TRIO domain"/>
    <property type="match status" value="1"/>
</dbReference>
<dbReference type="Proteomes" id="UP001295423">
    <property type="component" value="Unassembled WGS sequence"/>
</dbReference>
<dbReference type="InterPro" id="IPR001251">
    <property type="entry name" value="CRAL-TRIO_dom"/>
</dbReference>
<dbReference type="Gene3D" id="3.40.525.10">
    <property type="entry name" value="CRAL-TRIO lipid binding domain"/>
    <property type="match status" value="1"/>
</dbReference>
<accession>A0AAD2FR32</accession>
<protein>
    <recommendedName>
        <fullName evidence="1">CRAL-TRIO domain-containing protein</fullName>
    </recommendedName>
</protein>
<keyword evidence="3" id="KW-1185">Reference proteome</keyword>
<dbReference type="EMBL" id="CAKOGP040001759">
    <property type="protein sequence ID" value="CAJ1950126.1"/>
    <property type="molecule type" value="Genomic_DNA"/>
</dbReference>
<dbReference type="AlphaFoldDB" id="A0AAD2FR32"/>
<dbReference type="Pfam" id="PF00650">
    <property type="entry name" value="CRAL_TRIO"/>
    <property type="match status" value="1"/>
</dbReference>
<dbReference type="CDD" id="cd00170">
    <property type="entry name" value="SEC14"/>
    <property type="match status" value="1"/>
</dbReference>
<proteinExistence type="predicted"/>
<feature type="domain" description="CRAL-TRIO" evidence="1">
    <location>
        <begin position="90"/>
        <end position="255"/>
    </location>
</feature>
<sequence length="270" mass="31076">MMLFKQDSTLSSSAFSLLSSSSRSLMSDMGNWEDEDTCLDKLKAFCSENRYHISSELIFRIAIFHDFDCEDAKASIEKSADNKYLHLRMHEELAEQFASSLLLALPKLRTRKHNSRVIYMRPSQYQPSPENEELMIKSICYTLNDCSKSEADCRDGVAMVINMNGWSTENFGPGVWNRFLQALQGKFVPTKVKAVLITDAPKDFVTVWRVLKKSLPFSFSRIVYLIKEAKLGGYLTEGYEEYMPSDFCGTWRDAKELCEDYVDQKAYNEQ</sequence>
<dbReference type="InterPro" id="IPR036865">
    <property type="entry name" value="CRAL-TRIO_dom_sf"/>
</dbReference>
<reference evidence="2" key="1">
    <citation type="submission" date="2023-08" db="EMBL/GenBank/DDBJ databases">
        <authorList>
            <person name="Audoor S."/>
            <person name="Bilcke G."/>
        </authorList>
    </citation>
    <scope>NUCLEOTIDE SEQUENCE</scope>
</reference>
<evidence type="ECO:0000313" key="3">
    <source>
        <dbReference type="Proteomes" id="UP001295423"/>
    </source>
</evidence>
<name>A0AAD2FR32_9STRA</name>
<organism evidence="2 3">
    <name type="scientific">Cylindrotheca closterium</name>
    <dbReference type="NCBI Taxonomy" id="2856"/>
    <lineage>
        <taxon>Eukaryota</taxon>
        <taxon>Sar</taxon>
        <taxon>Stramenopiles</taxon>
        <taxon>Ochrophyta</taxon>
        <taxon>Bacillariophyta</taxon>
        <taxon>Bacillariophyceae</taxon>
        <taxon>Bacillariophycidae</taxon>
        <taxon>Bacillariales</taxon>
        <taxon>Bacillariaceae</taxon>
        <taxon>Cylindrotheca</taxon>
    </lineage>
</organism>
<evidence type="ECO:0000313" key="2">
    <source>
        <dbReference type="EMBL" id="CAJ1950126.1"/>
    </source>
</evidence>
<dbReference type="PROSITE" id="PS50191">
    <property type="entry name" value="CRAL_TRIO"/>
    <property type="match status" value="1"/>
</dbReference>
<comment type="caution">
    <text evidence="2">The sequence shown here is derived from an EMBL/GenBank/DDBJ whole genome shotgun (WGS) entry which is preliminary data.</text>
</comment>
<gene>
    <name evidence="2" type="ORF">CYCCA115_LOCUS12435</name>
</gene>
<evidence type="ECO:0000259" key="1">
    <source>
        <dbReference type="PROSITE" id="PS50191"/>
    </source>
</evidence>